<dbReference type="GeneID" id="20648425"/>
<evidence type="ECO:0000313" key="4">
    <source>
        <dbReference type="Proteomes" id="UP000002640"/>
    </source>
</evidence>
<dbReference type="RefSeq" id="XP_009527234.1">
    <property type="nucleotide sequence ID" value="XM_009528939.1"/>
</dbReference>
<dbReference type="AlphaFoldDB" id="G5AI48"/>
<keyword evidence="1" id="KW-0812">Transmembrane</keyword>
<dbReference type="EMBL" id="JH159154">
    <property type="protein sequence ID" value="EGZ18176.1"/>
    <property type="molecule type" value="Genomic_DNA"/>
</dbReference>
<dbReference type="GeneID" id="20646376"/>
<reference evidence="2 4" key="1">
    <citation type="journal article" date="2006" name="Science">
        <title>Phytophthora genome sequences uncover evolutionary origins and mechanisms of pathogenesis.</title>
        <authorList>
            <person name="Tyler B.M."/>
            <person name="Tripathy S."/>
            <person name="Zhang X."/>
            <person name="Dehal P."/>
            <person name="Jiang R.H."/>
            <person name="Aerts A."/>
            <person name="Arredondo F.D."/>
            <person name="Baxter L."/>
            <person name="Bensasson D."/>
            <person name="Beynon J.L."/>
            <person name="Chapman J."/>
            <person name="Damasceno C.M."/>
            <person name="Dorrance A.E."/>
            <person name="Dou D."/>
            <person name="Dickerman A.W."/>
            <person name="Dubchak I.L."/>
            <person name="Garbelotto M."/>
            <person name="Gijzen M."/>
            <person name="Gordon S.G."/>
            <person name="Govers F."/>
            <person name="Grunwald N.J."/>
            <person name="Huang W."/>
            <person name="Ivors K.L."/>
            <person name="Jones R.W."/>
            <person name="Kamoun S."/>
            <person name="Krampis K."/>
            <person name="Lamour K.H."/>
            <person name="Lee M.K."/>
            <person name="McDonald W.H."/>
            <person name="Medina M."/>
            <person name="Meijer H.J."/>
            <person name="Nordberg E.K."/>
            <person name="Maclean D.J."/>
            <person name="Ospina-Giraldo M.D."/>
            <person name="Morris P.F."/>
            <person name="Phuntumart V."/>
            <person name="Putnam N.H."/>
            <person name="Rash S."/>
            <person name="Rose J.K."/>
            <person name="Sakihama Y."/>
            <person name="Salamov A.A."/>
            <person name="Savidor A."/>
            <person name="Scheuring C.F."/>
            <person name="Smith B.M."/>
            <person name="Sobral B.W."/>
            <person name="Terry A."/>
            <person name="Torto-Alalibo T.A."/>
            <person name="Win J."/>
            <person name="Xu Z."/>
            <person name="Zhang H."/>
            <person name="Grigoriev I.V."/>
            <person name="Rokhsar D.S."/>
            <person name="Boore J.L."/>
        </authorList>
    </citation>
    <scope>NUCLEOTIDE SEQUENCE [LARGE SCALE GENOMIC DNA]</scope>
    <source>
        <strain evidence="2 4">P6497</strain>
    </source>
</reference>
<dbReference type="RefSeq" id="XP_009539749.1">
    <property type="nucleotide sequence ID" value="XM_009541454.1"/>
</dbReference>
<dbReference type="EMBL" id="JH159174">
    <property type="protein sequence ID" value="EGZ04773.1"/>
    <property type="molecule type" value="Genomic_DNA"/>
</dbReference>
<protein>
    <submittedName>
        <fullName evidence="2">Uncharacterized protein</fullName>
    </submittedName>
</protein>
<dbReference type="KEGG" id="psoj:PHYSODRAFT_342964"/>
<evidence type="ECO:0000256" key="1">
    <source>
        <dbReference type="SAM" id="Phobius"/>
    </source>
</evidence>
<organism evidence="4">
    <name type="scientific">Phytophthora sojae (strain P6497)</name>
    <name type="common">Soybean stem and root rot agent</name>
    <name type="synonym">Phytophthora megasperma f. sp. glycines</name>
    <dbReference type="NCBI Taxonomy" id="1094619"/>
    <lineage>
        <taxon>Eukaryota</taxon>
        <taxon>Sar</taxon>
        <taxon>Stramenopiles</taxon>
        <taxon>Oomycota</taxon>
        <taxon>Peronosporomycetes</taxon>
        <taxon>Peronosporales</taxon>
        <taxon>Peronosporaceae</taxon>
        <taxon>Phytophthora</taxon>
    </lineage>
</organism>
<dbReference type="InParanoid" id="G5AI48"/>
<evidence type="ECO:0000313" key="2">
    <source>
        <dbReference type="EMBL" id="EGZ04773.1"/>
    </source>
</evidence>
<name>G5AI48_PHYSP</name>
<gene>
    <name evidence="3" type="ORF">PHYSODRAFT_332024</name>
    <name evidence="2" type="ORF">PHYSODRAFT_342964</name>
</gene>
<keyword evidence="1" id="KW-1133">Transmembrane helix</keyword>
<sequence>MTANDLLSFKIPELLWVFTAAKTDVILDDREVKTDHTQQRAQGCGCELPQLIPSLATTRRNWSSGWSSCADQPTSLMLRGLQRITCPVALELVTTNVVAGKLPLLFQCSALLEKPAYYGGSAVTFVLIVSFTAMLMPAPWVFGVNAILTMTFDNMRYRDALDVVRCTLTEADFLHGHKEVVVVTSIGPDSAFFKGYMYNPDPKSKERQPPLYTRANVQLKPWGYV</sequence>
<reference evidence="2" key="2">
    <citation type="submission" date="2011-09" db="EMBL/GenBank/DDBJ databases">
        <authorList>
            <consortium name="US DOE Joint Genome Institute (JGI-PGF)"/>
            <person name="Aerts A."/>
            <person name="Grimwood J."/>
            <person name="Schmutz J."/>
            <person name="Lucas S."/>
            <person name="Hammon N."/>
            <person name="Glavina del Rio T."/>
            <person name="Dalin E."/>
            <person name="Tice H."/>
            <person name="Pitluck S."/>
            <person name="Dehal P."/>
            <person name="Chapman J."/>
            <person name="Putman N.H."/>
            <person name="Salamov A.A."/>
            <person name="Terry A."/>
            <person name="Rokhsar D.S."/>
            <person name="Boore J.L."/>
            <person name="Tripathy S."/>
            <person name="Tyler B.M."/>
            <person name="Grigoriev I.V."/>
        </authorList>
    </citation>
    <scope>NUCLEOTIDE SEQUENCE</scope>
    <source>
        <strain evidence="2">P6497</strain>
    </source>
</reference>
<dbReference type="KEGG" id="psoj:PHYSODRAFT_332024"/>
<dbReference type="Proteomes" id="UP000002640">
    <property type="component" value="Unassembled WGS sequence"/>
</dbReference>
<keyword evidence="1" id="KW-0472">Membrane</keyword>
<keyword evidence="4" id="KW-1185">Reference proteome</keyword>
<accession>G5AI48</accession>
<evidence type="ECO:0000313" key="3">
    <source>
        <dbReference type="EMBL" id="EGZ18176.1"/>
    </source>
</evidence>
<feature type="transmembrane region" description="Helical" evidence="1">
    <location>
        <begin position="122"/>
        <end position="148"/>
    </location>
</feature>
<proteinExistence type="predicted"/>